<feature type="compositionally biased region" description="Polar residues" evidence="1">
    <location>
        <begin position="48"/>
        <end position="60"/>
    </location>
</feature>
<evidence type="ECO:0000256" key="1">
    <source>
        <dbReference type="SAM" id="MobiDB-lite"/>
    </source>
</evidence>
<feature type="region of interest" description="Disordered" evidence="1">
    <location>
        <begin position="1"/>
        <end position="107"/>
    </location>
</feature>
<proteinExistence type="predicted"/>
<dbReference type="AlphaFoldDB" id="A0A316VAX5"/>
<dbReference type="InParanoid" id="A0A316VAX5"/>
<dbReference type="OrthoDB" id="248233at2759"/>
<name>A0A316VAX5_9BASI</name>
<organism evidence="2 3">
    <name type="scientific">Meira miltonrushii</name>
    <dbReference type="NCBI Taxonomy" id="1280837"/>
    <lineage>
        <taxon>Eukaryota</taxon>
        <taxon>Fungi</taxon>
        <taxon>Dikarya</taxon>
        <taxon>Basidiomycota</taxon>
        <taxon>Ustilaginomycotina</taxon>
        <taxon>Exobasidiomycetes</taxon>
        <taxon>Exobasidiales</taxon>
        <taxon>Brachybasidiaceae</taxon>
        <taxon>Meira</taxon>
    </lineage>
</organism>
<protein>
    <submittedName>
        <fullName evidence="2">Uncharacterized protein</fullName>
    </submittedName>
</protein>
<dbReference type="GeneID" id="37023456"/>
<reference evidence="2 3" key="1">
    <citation type="journal article" date="2018" name="Mol. Biol. Evol.">
        <title>Broad Genomic Sampling Reveals a Smut Pathogenic Ancestry of the Fungal Clade Ustilaginomycotina.</title>
        <authorList>
            <person name="Kijpornyongpan T."/>
            <person name="Mondo S.J."/>
            <person name="Barry K."/>
            <person name="Sandor L."/>
            <person name="Lee J."/>
            <person name="Lipzen A."/>
            <person name="Pangilinan J."/>
            <person name="LaButti K."/>
            <person name="Hainaut M."/>
            <person name="Henrissat B."/>
            <person name="Grigoriev I.V."/>
            <person name="Spatafora J.W."/>
            <person name="Aime M.C."/>
        </authorList>
    </citation>
    <scope>NUCLEOTIDE SEQUENCE [LARGE SCALE GENOMIC DNA]</scope>
    <source>
        <strain evidence="2 3">MCA 3882</strain>
    </source>
</reference>
<dbReference type="Proteomes" id="UP000245771">
    <property type="component" value="Unassembled WGS sequence"/>
</dbReference>
<feature type="compositionally biased region" description="Acidic residues" evidence="1">
    <location>
        <begin position="95"/>
        <end position="104"/>
    </location>
</feature>
<evidence type="ECO:0000313" key="3">
    <source>
        <dbReference type="Proteomes" id="UP000245771"/>
    </source>
</evidence>
<accession>A0A316VAX5</accession>
<feature type="compositionally biased region" description="Low complexity" evidence="1">
    <location>
        <begin position="18"/>
        <end position="33"/>
    </location>
</feature>
<evidence type="ECO:0000313" key="2">
    <source>
        <dbReference type="EMBL" id="PWN34672.1"/>
    </source>
</evidence>
<sequence>MLFKERESESPRVPSPWSNARRSSGSRNSSNSSKVGTPPDIIGHSILRKTSSTASPNFSPLSRAVQIRNAEAYRDKQKGYEDDQGSSPTSTPPSQEDDDDDEGLDSFFALDSDSDVQRLSSSQHSLTPDILTPIDGVELLSTSAANLDGTQNRTSGRIIQKNSRRQKRVARLAPEPDVLGNLEYKLRILPPTRNRFDKLLTQMQWRVLQGGGECTYEIGVLDDGLCIGICSLEMQASISVLSSMAKELCASVRIRKAFEMITLDGSSQTEGGELKQMSNEQVFDLLKVQREEDHCDCGVELGSTQEIVSYLPLFGGYPVTVKTEANKYNDPVPGEVVIAIEEDASELLTYEQDDISSDNESAVDEVGQEFFMEDGQGLTFSLSLDEKATRAGLGFQRKSNAPRRPCRYNVKSALAHKTNIRSKVDAGATNEVIVDCVSIAKEGLAPLPSVETFNQKDTATKTPARKCVRMIVEASIIRDSDEEGFIDYGSL</sequence>
<gene>
    <name evidence="2" type="ORF">FA14DRAFT_188748</name>
</gene>
<dbReference type="EMBL" id="KZ819603">
    <property type="protein sequence ID" value="PWN34672.1"/>
    <property type="molecule type" value="Genomic_DNA"/>
</dbReference>
<feature type="compositionally biased region" description="Low complexity" evidence="1">
    <location>
        <begin position="85"/>
        <end position="94"/>
    </location>
</feature>
<feature type="compositionally biased region" description="Basic and acidic residues" evidence="1">
    <location>
        <begin position="71"/>
        <end position="81"/>
    </location>
</feature>
<feature type="compositionally biased region" description="Basic and acidic residues" evidence="1">
    <location>
        <begin position="1"/>
        <end position="10"/>
    </location>
</feature>
<dbReference type="RefSeq" id="XP_025354974.1">
    <property type="nucleotide sequence ID" value="XM_025501675.1"/>
</dbReference>
<keyword evidence="3" id="KW-1185">Reference proteome</keyword>